<dbReference type="Proteomes" id="UP000236416">
    <property type="component" value="Unassembled WGS sequence"/>
</dbReference>
<proteinExistence type="predicted"/>
<comment type="caution">
    <text evidence="1">The sequence shown here is derived from an EMBL/GenBank/DDBJ whole genome shotgun (WGS) entry which is preliminary data.</text>
</comment>
<protein>
    <submittedName>
        <fullName evidence="1">Phage tail protein I</fullName>
    </submittedName>
</protein>
<reference evidence="1 2" key="1">
    <citation type="submission" date="2018-01" db="EMBL/GenBank/DDBJ databases">
        <title>Genomic Sequence of Chromobacterium MWU13-2610 from wild cranberry bogs within the Cape Cod National Seashore.</title>
        <authorList>
            <person name="O'Hara-Hanley K."/>
            <person name="Soby S."/>
            <person name="Harrison A."/>
        </authorList>
    </citation>
    <scope>NUCLEOTIDE SEQUENCE [LARGE SCALE GENOMIC DNA]</scope>
    <source>
        <strain evidence="1 2">MWU13-2610</strain>
    </source>
</reference>
<accession>A0A2K4MK82</accession>
<evidence type="ECO:0000313" key="2">
    <source>
        <dbReference type="Proteomes" id="UP000236416"/>
    </source>
</evidence>
<dbReference type="AlphaFoldDB" id="A0A2K4MK82"/>
<dbReference type="NCBIfam" id="TIGR01634">
    <property type="entry name" value="tail_P2_I"/>
    <property type="match status" value="1"/>
</dbReference>
<sequence length="188" mass="20399">MSRQLLPPNATRLEAALADTLQTHINPSPLRGIADSARCPDALLPWLAWERSVENLSAAATVPQMRALIRSSIEVHRRKGTLAAVRQVFRDLDLGEVRIDEGNNRYLANGDMAADGFCTAGDPDGWAEYRVRIDKMLDVDQAAAARRVLNDIAPARCVLWGLDFTGATLIANGYAQANGKYTAGVITA</sequence>
<dbReference type="InterPro" id="IPR006521">
    <property type="entry name" value="Tail_protein_I"/>
</dbReference>
<dbReference type="Pfam" id="PF09684">
    <property type="entry name" value="Tail_P2_I"/>
    <property type="match status" value="1"/>
</dbReference>
<gene>
    <name evidence="1" type="ORF">C2134_18330</name>
</gene>
<name>A0A2K4MK82_9NEIS</name>
<organism evidence="1 2">
    <name type="scientific">Chromobacterium sinusclupearum</name>
    <dbReference type="NCBI Taxonomy" id="2077146"/>
    <lineage>
        <taxon>Bacteria</taxon>
        <taxon>Pseudomonadati</taxon>
        <taxon>Pseudomonadota</taxon>
        <taxon>Betaproteobacteria</taxon>
        <taxon>Neisseriales</taxon>
        <taxon>Chromobacteriaceae</taxon>
        <taxon>Chromobacterium</taxon>
    </lineage>
</organism>
<dbReference type="EMBL" id="PPTF01000078">
    <property type="protein sequence ID" value="POA97155.1"/>
    <property type="molecule type" value="Genomic_DNA"/>
</dbReference>
<keyword evidence="2" id="KW-1185">Reference proteome</keyword>
<dbReference type="RefSeq" id="WP_103321535.1">
    <property type="nucleotide sequence ID" value="NZ_PPTF01000078.1"/>
</dbReference>
<evidence type="ECO:0000313" key="1">
    <source>
        <dbReference type="EMBL" id="POA97155.1"/>
    </source>
</evidence>